<dbReference type="RefSeq" id="WP_277909242.1">
    <property type="nucleotide sequence ID" value="NZ_VBTY01000108.1"/>
</dbReference>
<comment type="caution">
    <text evidence="1">The sequence shown here is derived from an EMBL/GenBank/DDBJ whole genome shotgun (WGS) entry which is preliminary data.</text>
</comment>
<evidence type="ECO:0000313" key="2">
    <source>
        <dbReference type="Proteomes" id="UP001152872"/>
    </source>
</evidence>
<dbReference type="AlphaFoldDB" id="A0A9X4RIE5"/>
<sequence length="52" mass="5742">MLNYLTRLATAIYPYLLISLFSPNCKNIVNIIGANTASIAISSKSYSINIIY</sequence>
<gene>
    <name evidence="1" type="ORF">FEV09_13450</name>
</gene>
<organism evidence="1 2">
    <name type="scientific">Pseudanabaena catenata USMAC16</name>
    <dbReference type="NCBI Taxonomy" id="1855837"/>
    <lineage>
        <taxon>Bacteria</taxon>
        <taxon>Bacillati</taxon>
        <taxon>Cyanobacteriota</taxon>
        <taxon>Cyanophyceae</taxon>
        <taxon>Pseudanabaenales</taxon>
        <taxon>Pseudanabaenaceae</taxon>
        <taxon>Pseudanabaena</taxon>
    </lineage>
</organism>
<evidence type="ECO:0000313" key="1">
    <source>
        <dbReference type="EMBL" id="MDG3495556.1"/>
    </source>
</evidence>
<proteinExistence type="predicted"/>
<dbReference type="EMBL" id="VBTY01000108">
    <property type="protein sequence ID" value="MDG3495556.1"/>
    <property type="molecule type" value="Genomic_DNA"/>
</dbReference>
<name>A0A9X4RIE5_9CYAN</name>
<protein>
    <submittedName>
        <fullName evidence="1">Uncharacterized protein</fullName>
    </submittedName>
</protein>
<dbReference type="Proteomes" id="UP001152872">
    <property type="component" value="Unassembled WGS sequence"/>
</dbReference>
<keyword evidence="2" id="KW-1185">Reference proteome</keyword>
<reference evidence="1" key="1">
    <citation type="submission" date="2019-05" db="EMBL/GenBank/DDBJ databases">
        <title>Whole genome sequencing of Pseudanabaena catenata USMAC16.</title>
        <authorList>
            <person name="Khan Z."/>
            <person name="Omar W.M."/>
            <person name="Convey P."/>
            <person name="Merican F."/>
            <person name="Najimudin N."/>
        </authorList>
    </citation>
    <scope>NUCLEOTIDE SEQUENCE</scope>
    <source>
        <strain evidence="1">USMAC16</strain>
    </source>
</reference>
<accession>A0A9X4RIE5</accession>